<dbReference type="Pfam" id="PF18962">
    <property type="entry name" value="Por_Secre_tail"/>
    <property type="match status" value="1"/>
</dbReference>
<evidence type="ECO:0000259" key="1">
    <source>
        <dbReference type="Pfam" id="PF18962"/>
    </source>
</evidence>
<dbReference type="OrthoDB" id="7432683at2"/>
<feature type="domain" description="Secretion system C-terminal sorting" evidence="1">
    <location>
        <begin position="265"/>
        <end position="343"/>
    </location>
</feature>
<comment type="caution">
    <text evidence="2">The sequence shown here is derived from an EMBL/GenBank/DDBJ whole genome shotgun (WGS) entry which is preliminary data.</text>
</comment>
<dbReference type="InterPro" id="IPR008969">
    <property type="entry name" value="CarboxyPept-like_regulatory"/>
</dbReference>
<reference evidence="2 3" key="1">
    <citation type="submission" date="2019-04" db="EMBL/GenBank/DDBJ databases">
        <title>Niastella caeni sp. nov., isolated from activated sludge.</title>
        <authorList>
            <person name="Sheng M."/>
        </authorList>
    </citation>
    <scope>NUCLEOTIDE SEQUENCE [LARGE SCALE GENOMIC DNA]</scope>
    <source>
        <strain evidence="2 3">HX-2-15</strain>
    </source>
</reference>
<accession>A0A4S8I3D3</accession>
<dbReference type="Gene3D" id="2.60.40.1120">
    <property type="entry name" value="Carboxypeptidase-like, regulatory domain"/>
    <property type="match status" value="1"/>
</dbReference>
<name>A0A4S8I3D3_9BACT</name>
<protein>
    <submittedName>
        <fullName evidence="2">T9SS type A sorting domain-containing protein</fullName>
    </submittedName>
</protein>
<dbReference type="InterPro" id="IPR026444">
    <property type="entry name" value="Secre_tail"/>
</dbReference>
<dbReference type="Proteomes" id="UP000306918">
    <property type="component" value="Unassembled WGS sequence"/>
</dbReference>
<dbReference type="NCBIfam" id="TIGR04183">
    <property type="entry name" value="Por_Secre_tail"/>
    <property type="match status" value="1"/>
</dbReference>
<dbReference type="EMBL" id="STFF01000001">
    <property type="protein sequence ID" value="THU40642.1"/>
    <property type="molecule type" value="Genomic_DNA"/>
</dbReference>
<proteinExistence type="predicted"/>
<organism evidence="2 3">
    <name type="scientific">Niastella caeni</name>
    <dbReference type="NCBI Taxonomy" id="2569763"/>
    <lineage>
        <taxon>Bacteria</taxon>
        <taxon>Pseudomonadati</taxon>
        <taxon>Bacteroidota</taxon>
        <taxon>Chitinophagia</taxon>
        <taxon>Chitinophagales</taxon>
        <taxon>Chitinophagaceae</taxon>
        <taxon>Niastella</taxon>
    </lineage>
</organism>
<evidence type="ECO:0000313" key="3">
    <source>
        <dbReference type="Proteomes" id="UP000306918"/>
    </source>
</evidence>
<dbReference type="Pfam" id="PF13715">
    <property type="entry name" value="CarbopepD_reg_2"/>
    <property type="match status" value="1"/>
</dbReference>
<dbReference type="SUPFAM" id="SSF49464">
    <property type="entry name" value="Carboxypeptidase regulatory domain-like"/>
    <property type="match status" value="1"/>
</dbReference>
<evidence type="ECO:0000313" key="2">
    <source>
        <dbReference type="EMBL" id="THU40642.1"/>
    </source>
</evidence>
<gene>
    <name evidence="2" type="ORF">FAM09_00570</name>
</gene>
<dbReference type="RefSeq" id="WP_136575135.1">
    <property type="nucleotide sequence ID" value="NZ_STFF01000001.1"/>
</dbReference>
<sequence length="346" mass="38571">MSKAVQIQIPSPCHENWQNMTPKEQGRFCGSCQKTVIDFSIMSDKEMLDHISKAAGQHVCGRFSNDQLNTDITVTENKRRFSWAYIWNLLLATFLFTDSFAQGKPVIKKKPVVQMPDCSPRMGAIAVVVPDPLPPKQIDGLVLDSNSNQPIDGASVWIKGTTKGVITDSTGKFMLLIDETKKSVTLEISVIGYETKTLVVDSKTNWQNIKVMMAEKEMFMGLIVVAEKVPDQEELTEAEKVTEEENVAKRVNDWVPATPKKDIRIYPNPVARGNAIQANVSLKKSGTYNLELLDIGGRVVAVQKLVMTSKEQKITIPTQPDWNTGIYCIRISTPGRNIYQAKVAIQ</sequence>
<keyword evidence="3" id="KW-1185">Reference proteome</keyword>
<dbReference type="AlphaFoldDB" id="A0A4S8I3D3"/>